<dbReference type="Proteomes" id="UP000275663">
    <property type="component" value="Chromosome"/>
</dbReference>
<evidence type="ECO:0000313" key="7">
    <source>
        <dbReference type="EMBL" id="AZP13279.1"/>
    </source>
</evidence>
<evidence type="ECO:0000256" key="6">
    <source>
        <dbReference type="ARBA" id="ARBA00023180"/>
    </source>
</evidence>
<reference evidence="7 8" key="1">
    <citation type="journal article" date="2011" name="Int. J. Syst. Evol. Microbiol.">
        <title>Description of Undibacterium oligocarboniphilum sp. nov., isolated from purified water, and Undibacterium pigrum strain CCUG 49012 as the type strain of Undibacterium parvum sp. nov., and emended descriptions of the genus Undibacterium and the species Undibacterium pigrum.</title>
        <authorList>
            <person name="Eder W."/>
            <person name="Wanner G."/>
            <person name="Ludwig W."/>
            <person name="Busse H.J."/>
            <person name="Ziemke-Kageler F."/>
            <person name="Lang E."/>
        </authorList>
    </citation>
    <scope>NUCLEOTIDE SEQUENCE [LARGE SCALE GENOMIC DNA]</scope>
    <source>
        <strain evidence="7 8">DSM 23061</strain>
    </source>
</reference>
<dbReference type="GO" id="GO:0016788">
    <property type="term" value="F:hydrolase activity, acting on ester bonds"/>
    <property type="evidence" value="ECO:0007669"/>
    <property type="project" value="InterPro"/>
</dbReference>
<dbReference type="Pfam" id="PF02265">
    <property type="entry name" value="S1-P1_nuclease"/>
    <property type="match status" value="1"/>
</dbReference>
<dbReference type="InterPro" id="IPR003154">
    <property type="entry name" value="S1/P1nuclease"/>
</dbReference>
<keyword evidence="8" id="KW-1185">Reference proteome</keyword>
<dbReference type="GO" id="GO:0006308">
    <property type="term" value="P:DNA catabolic process"/>
    <property type="evidence" value="ECO:0007669"/>
    <property type="project" value="InterPro"/>
</dbReference>
<dbReference type="GO" id="GO:0046872">
    <property type="term" value="F:metal ion binding"/>
    <property type="evidence" value="ECO:0007669"/>
    <property type="project" value="UniProtKB-KW"/>
</dbReference>
<keyword evidence="2" id="KW-0479">Metal-binding</keyword>
<dbReference type="SUPFAM" id="SSF48537">
    <property type="entry name" value="Phospholipase C/P1 nuclease"/>
    <property type="match status" value="1"/>
</dbReference>
<dbReference type="AlphaFoldDB" id="A0A3Q9BS75"/>
<dbReference type="PANTHER" id="PTHR33146:SF26">
    <property type="entry name" value="ENDONUCLEASE 4"/>
    <property type="match status" value="1"/>
</dbReference>
<keyword evidence="5" id="KW-1015">Disulfide bond</keyword>
<accession>A0A3Q9BS75</accession>
<dbReference type="Gene3D" id="1.10.575.10">
    <property type="entry name" value="P1 Nuclease"/>
    <property type="match status" value="1"/>
</dbReference>
<dbReference type="InterPro" id="IPR008947">
    <property type="entry name" value="PLipase_C/P1_nuclease_dom_sf"/>
</dbReference>
<name>A0A3Q9BS75_9BURK</name>
<dbReference type="KEGG" id="upv:EJN92_15495"/>
<dbReference type="GO" id="GO:0003676">
    <property type="term" value="F:nucleic acid binding"/>
    <property type="evidence" value="ECO:0007669"/>
    <property type="project" value="InterPro"/>
</dbReference>
<protein>
    <recommendedName>
        <fullName evidence="9">Phospholipase</fullName>
    </recommendedName>
</protein>
<evidence type="ECO:0008006" key="9">
    <source>
        <dbReference type="Google" id="ProtNLM"/>
    </source>
</evidence>
<evidence type="ECO:0000256" key="1">
    <source>
        <dbReference type="ARBA" id="ARBA00022722"/>
    </source>
</evidence>
<organism evidence="7 8">
    <name type="scientific">Undibacterium parvum</name>
    <dbReference type="NCBI Taxonomy" id="401471"/>
    <lineage>
        <taxon>Bacteria</taxon>
        <taxon>Pseudomonadati</taxon>
        <taxon>Pseudomonadota</taxon>
        <taxon>Betaproteobacteria</taxon>
        <taxon>Burkholderiales</taxon>
        <taxon>Oxalobacteraceae</taxon>
        <taxon>Undibacterium</taxon>
    </lineage>
</organism>
<evidence type="ECO:0000256" key="2">
    <source>
        <dbReference type="ARBA" id="ARBA00022723"/>
    </source>
</evidence>
<keyword evidence="6" id="KW-0325">Glycoprotein</keyword>
<gene>
    <name evidence="7" type="ORF">EJN92_15495</name>
</gene>
<dbReference type="PANTHER" id="PTHR33146">
    <property type="entry name" value="ENDONUCLEASE 4"/>
    <property type="match status" value="1"/>
</dbReference>
<keyword evidence="4" id="KW-0378">Hydrolase</keyword>
<sequence>MPSFRLELSFKTYTGLACHDRKIMKRHLLSLAFTFCCMPLTSFAWGPDGHHSVGAIADTLLVGSKAGQKVTEVLQQSSLEQVAVWADCVKGINPEKDFAYTSTGRYPECAPFETKEGIDAMSSYVRRNNSNCNPAEGEESCHKQYHYTDVAIQHAHYKSGYVGTNEHDIVHAIGAAVAFLQGKPAVQPFQFQDEREALSVLTHLVGDLHQPLHVGSVFLSNQGKLINPDAAHTHYDKGSNTVGGNALQCPCGNLHSMWDELPQAYKHGRMNEVLKLKASKLDKTAGTIENWPSLWADQTIADAKTAFSGMQFSKSTATQRGNNWSIALPLEYEKTMLKIKEEALIKAGAHLAQLLQSIWPE</sequence>
<dbReference type="CDD" id="cd11010">
    <property type="entry name" value="S1-P1_nuclease"/>
    <property type="match status" value="1"/>
</dbReference>
<keyword evidence="1" id="KW-0540">Nuclease</keyword>
<evidence type="ECO:0000313" key="8">
    <source>
        <dbReference type="Proteomes" id="UP000275663"/>
    </source>
</evidence>
<dbReference type="EMBL" id="CP034464">
    <property type="protein sequence ID" value="AZP13279.1"/>
    <property type="molecule type" value="Genomic_DNA"/>
</dbReference>
<proteinExistence type="predicted"/>
<keyword evidence="3" id="KW-0255">Endonuclease</keyword>
<evidence type="ECO:0000256" key="5">
    <source>
        <dbReference type="ARBA" id="ARBA00023157"/>
    </source>
</evidence>
<dbReference type="GO" id="GO:0004519">
    <property type="term" value="F:endonuclease activity"/>
    <property type="evidence" value="ECO:0007669"/>
    <property type="project" value="UniProtKB-KW"/>
</dbReference>
<evidence type="ECO:0000256" key="4">
    <source>
        <dbReference type="ARBA" id="ARBA00022801"/>
    </source>
</evidence>
<evidence type="ECO:0000256" key="3">
    <source>
        <dbReference type="ARBA" id="ARBA00022759"/>
    </source>
</evidence>